<evidence type="ECO:0000313" key="4">
    <source>
        <dbReference type="EMBL" id="MDN0024641.1"/>
    </source>
</evidence>
<dbReference type="InterPro" id="IPR003961">
    <property type="entry name" value="FN3_dom"/>
</dbReference>
<dbReference type="CDD" id="cd00063">
    <property type="entry name" value="FN3"/>
    <property type="match status" value="1"/>
</dbReference>
<dbReference type="Gene3D" id="2.60.40.10">
    <property type="entry name" value="Immunoglobulins"/>
    <property type="match status" value="1"/>
</dbReference>
<dbReference type="RefSeq" id="WP_289824677.1">
    <property type="nucleotide sequence ID" value="NZ_JAUEIE010000002.1"/>
</dbReference>
<evidence type="ECO:0000313" key="6">
    <source>
        <dbReference type="Proteomes" id="UP001168478"/>
    </source>
</evidence>
<dbReference type="AlphaFoldDB" id="A0AAW7JUK5"/>
<evidence type="ECO:0000259" key="2">
    <source>
        <dbReference type="SMART" id="SM00060"/>
    </source>
</evidence>
<accession>A0AAW7JUK5</accession>
<sequence length="580" mass="63985">MNNFTSLATAFVAISMSIPSFGQGITINPERVNHQDGSYDATSNTVTITAEAPTMTEYDWDTYTQQELPYISYIAIHRHRPGTEWSDEELGRITNPEPGKVIEFVDNTVEPDKQYEYGITVHVDDLQSQQAYLQIYTGITPGYLKSFTARAVPGNPNAVEMTAVAPDTAETGESLDGSILSIHVQQYSGSFSYSDIHTIDGVKPGQTYSWTIDNLESDKLYTFRAMAYVGNEGKGGFSEANVYLGLDYPGSPQNATCSQEGECVRITWEAPAAGGRGGDYDPEHTTYTLVRVYSDGTREVVAKGITSTEYVDTPDFEEEMSVSYEISAVNAAGESTKAASTATVSIGKAASLPFTESFAYGAMSHKGWQTETTQDDEYYTYVAWSFPETTLMYYFPTDKDLTIVSQDTDRGMAQCDFYGFSPDGQTESMSTPHIDVDGMTGIDISFWLYYVPDGGTDNELRVYASRDDSDWEQLFTTDGLSGSQPEWREIKLKANTDGCKKIKLKWSAIAHNGSPTDVIIDNISIKNGDTSDGIAKPETDNGETSHRTEYFRLTGERVSTPAHGIFIVRKDGKTTKQVFK</sequence>
<dbReference type="SMART" id="SM00060">
    <property type="entry name" value="FN3"/>
    <property type="match status" value="2"/>
</dbReference>
<feature type="chain" id="PRO_5043790324" description="Fibronectin type-III domain-containing protein" evidence="1">
    <location>
        <begin position="23"/>
        <end position="580"/>
    </location>
</feature>
<reference evidence="4" key="2">
    <citation type="submission" date="2023-08" db="EMBL/GenBank/DDBJ databases">
        <title>Identification and characterization of horizontal gene transfer across gut microbiota members of farm animals based on homology search.</title>
        <authorList>
            <person name="Schwarzerova J."/>
            <person name="Nykrynova M."/>
            <person name="Jureckova K."/>
            <person name="Cejkova D."/>
            <person name="Rychlik I."/>
        </authorList>
    </citation>
    <scope>NUCLEOTIDE SEQUENCE</scope>
    <source>
        <strain evidence="4">ET15</strain>
        <strain evidence="3">ET37</strain>
    </source>
</reference>
<dbReference type="Gene3D" id="2.60.120.200">
    <property type="match status" value="1"/>
</dbReference>
<gene>
    <name evidence="3" type="ORF">QVN81_02860</name>
    <name evidence="4" type="ORF">QVN84_03740</name>
</gene>
<dbReference type="InterPro" id="IPR036116">
    <property type="entry name" value="FN3_sf"/>
</dbReference>
<dbReference type="Proteomes" id="UP001168478">
    <property type="component" value="Unassembled WGS sequence"/>
</dbReference>
<dbReference type="EMBL" id="JAUEIF010000002">
    <property type="protein sequence ID" value="MDN0024641.1"/>
    <property type="molecule type" value="Genomic_DNA"/>
</dbReference>
<dbReference type="EMBL" id="JAUEIE010000002">
    <property type="protein sequence ID" value="MDN0021966.1"/>
    <property type="molecule type" value="Genomic_DNA"/>
</dbReference>
<proteinExistence type="predicted"/>
<evidence type="ECO:0000313" key="3">
    <source>
        <dbReference type="EMBL" id="MDN0021966.1"/>
    </source>
</evidence>
<dbReference type="InterPro" id="IPR013783">
    <property type="entry name" value="Ig-like_fold"/>
</dbReference>
<protein>
    <recommendedName>
        <fullName evidence="2">Fibronectin type-III domain-containing protein</fullName>
    </recommendedName>
</protein>
<feature type="signal peptide" evidence="1">
    <location>
        <begin position="1"/>
        <end position="22"/>
    </location>
</feature>
<keyword evidence="1" id="KW-0732">Signal</keyword>
<evidence type="ECO:0000256" key="1">
    <source>
        <dbReference type="SAM" id="SignalP"/>
    </source>
</evidence>
<feature type="domain" description="Fibronectin type-III" evidence="2">
    <location>
        <begin position="153"/>
        <end position="235"/>
    </location>
</feature>
<comment type="caution">
    <text evidence="4">The sequence shown here is derived from an EMBL/GenBank/DDBJ whole genome shotgun (WGS) entry which is preliminary data.</text>
</comment>
<name>A0AAW7JUK5_9BACT</name>
<dbReference type="Proteomes" id="UP001167831">
    <property type="component" value="Unassembled WGS sequence"/>
</dbReference>
<organism evidence="4 6">
    <name type="scientific">Leyella lascolaii</name>
    <dbReference type="NCBI Taxonomy" id="1776379"/>
    <lineage>
        <taxon>Bacteria</taxon>
        <taxon>Pseudomonadati</taxon>
        <taxon>Bacteroidota</taxon>
        <taxon>Bacteroidia</taxon>
        <taxon>Bacteroidales</taxon>
        <taxon>Prevotellaceae</taxon>
        <taxon>Leyella</taxon>
    </lineage>
</organism>
<dbReference type="SUPFAM" id="SSF49265">
    <property type="entry name" value="Fibronectin type III"/>
    <property type="match status" value="2"/>
</dbReference>
<reference evidence="4" key="1">
    <citation type="submission" date="2023-06" db="EMBL/GenBank/DDBJ databases">
        <authorList>
            <person name="Zeman M."/>
            <person name="Kubasova T."/>
            <person name="Jahodarova E."/>
            <person name="Nykrynova M."/>
            <person name="Rychlik I."/>
        </authorList>
    </citation>
    <scope>NUCLEOTIDE SEQUENCE</scope>
    <source>
        <strain evidence="4">ET15</strain>
        <strain evidence="3">ET37</strain>
    </source>
</reference>
<keyword evidence="5" id="KW-1185">Reference proteome</keyword>
<feature type="domain" description="Fibronectin type-III" evidence="2">
    <location>
        <begin position="249"/>
        <end position="335"/>
    </location>
</feature>
<evidence type="ECO:0000313" key="5">
    <source>
        <dbReference type="Proteomes" id="UP001167831"/>
    </source>
</evidence>